<evidence type="ECO:0000259" key="10">
    <source>
        <dbReference type="PROSITE" id="PS51194"/>
    </source>
</evidence>
<dbReference type="GO" id="GO:0005634">
    <property type="term" value="C:nucleus"/>
    <property type="evidence" value="ECO:0007669"/>
    <property type="project" value="UniProtKB-SubCell"/>
</dbReference>
<dbReference type="InterPro" id="IPR011545">
    <property type="entry name" value="DEAD/DEAH_box_helicase_dom"/>
</dbReference>
<dbReference type="InterPro" id="IPR014001">
    <property type="entry name" value="Helicase_ATP-bd"/>
</dbReference>
<dbReference type="GO" id="GO:0005737">
    <property type="term" value="C:cytoplasm"/>
    <property type="evidence" value="ECO:0007669"/>
    <property type="project" value="TreeGrafter"/>
</dbReference>
<dbReference type="NCBIfam" id="TIGR00614">
    <property type="entry name" value="recQ_fam"/>
    <property type="match status" value="1"/>
</dbReference>
<reference evidence="11" key="1">
    <citation type="submission" date="2014-11" db="EMBL/GenBank/DDBJ databases">
        <authorList>
            <person name="Otto D Thomas"/>
            <person name="Naeem Raeece"/>
        </authorList>
    </citation>
    <scope>NUCLEOTIDE SEQUENCE</scope>
</reference>
<dbReference type="CDD" id="cd18794">
    <property type="entry name" value="SF2_C_RecQ"/>
    <property type="match status" value="1"/>
</dbReference>
<dbReference type="SMART" id="SM00490">
    <property type="entry name" value="HELICc"/>
    <property type="match status" value="1"/>
</dbReference>
<dbReference type="GO" id="GO:0009378">
    <property type="term" value="F:four-way junction helicase activity"/>
    <property type="evidence" value="ECO:0007669"/>
    <property type="project" value="TreeGrafter"/>
</dbReference>
<gene>
    <name evidence="11" type="ORF">Cvel_1850</name>
</gene>
<proteinExistence type="inferred from homology"/>
<evidence type="ECO:0000256" key="4">
    <source>
        <dbReference type="ARBA" id="ARBA00022806"/>
    </source>
</evidence>
<keyword evidence="4 7" id="KW-0347">Helicase</keyword>
<evidence type="ECO:0000256" key="6">
    <source>
        <dbReference type="ARBA" id="ARBA00034617"/>
    </source>
</evidence>
<evidence type="ECO:0000256" key="1">
    <source>
        <dbReference type="ARBA" id="ARBA00005446"/>
    </source>
</evidence>
<dbReference type="GO" id="GO:0003676">
    <property type="term" value="F:nucleic acid binding"/>
    <property type="evidence" value="ECO:0007669"/>
    <property type="project" value="InterPro"/>
</dbReference>
<evidence type="ECO:0000259" key="9">
    <source>
        <dbReference type="PROSITE" id="PS51192"/>
    </source>
</evidence>
<keyword evidence="3 7" id="KW-0378">Hydrolase</keyword>
<comment type="catalytic activity">
    <reaction evidence="6 7">
        <text>Couples ATP hydrolysis with the unwinding of duplex DNA by translocating in the 3'-5' direction.</text>
        <dbReference type="EC" id="5.6.2.4"/>
    </reaction>
</comment>
<dbReference type="EMBL" id="CDMZ01005173">
    <property type="protein sequence ID" value="CEM52195.1"/>
    <property type="molecule type" value="Genomic_DNA"/>
</dbReference>
<feature type="domain" description="Helicase C-terminal" evidence="10">
    <location>
        <begin position="257"/>
        <end position="411"/>
    </location>
</feature>
<evidence type="ECO:0000256" key="3">
    <source>
        <dbReference type="ARBA" id="ARBA00022801"/>
    </source>
</evidence>
<feature type="domain" description="Helicase ATP-binding" evidence="9">
    <location>
        <begin position="27"/>
        <end position="232"/>
    </location>
</feature>
<feature type="compositionally biased region" description="Low complexity" evidence="8">
    <location>
        <begin position="109"/>
        <end position="118"/>
    </location>
</feature>
<feature type="region of interest" description="Disordered" evidence="8">
    <location>
        <begin position="545"/>
        <end position="616"/>
    </location>
</feature>
<accession>A0A0G4I5F9</accession>
<dbReference type="InterPro" id="IPR004589">
    <property type="entry name" value="DNA_helicase_ATP-dep_RecQ"/>
</dbReference>
<dbReference type="VEuPathDB" id="CryptoDB:Cvel_1850"/>
<dbReference type="Pfam" id="PF00271">
    <property type="entry name" value="Helicase_C"/>
    <property type="match status" value="1"/>
</dbReference>
<protein>
    <recommendedName>
        <fullName evidence="7">ATP-dependent DNA helicase</fullName>
        <ecNumber evidence="7">5.6.2.4</ecNumber>
    </recommendedName>
</protein>
<dbReference type="GO" id="GO:0016887">
    <property type="term" value="F:ATP hydrolysis activity"/>
    <property type="evidence" value="ECO:0007669"/>
    <property type="project" value="RHEA"/>
</dbReference>
<evidence type="ECO:0000256" key="7">
    <source>
        <dbReference type="RuleBase" id="RU364117"/>
    </source>
</evidence>
<dbReference type="EC" id="5.6.2.4" evidence="7"/>
<dbReference type="GO" id="GO:0005524">
    <property type="term" value="F:ATP binding"/>
    <property type="evidence" value="ECO:0007669"/>
    <property type="project" value="UniProtKB-KW"/>
</dbReference>
<dbReference type="GO" id="GO:0043138">
    <property type="term" value="F:3'-5' DNA helicase activity"/>
    <property type="evidence" value="ECO:0007669"/>
    <property type="project" value="UniProtKB-EC"/>
</dbReference>
<sequence length="808" mass="87305">MSSSTALDGLKKHFGFSSFRDGQREAVEGVLAKRDVFVLLPTGAGKSLTYQLPALLLPGVAFVISPLIALMNDQIQALRKKGVDARPLNSTMPAKERDQLMKDLDAMAKQKGGQTGTHTEGEGGAPADKKKEEEARRRARSLKFVYTTPEQVASASLQAVLRSLQSAGCLSLFAVDEAHCISEWGHDFRSAYRKLGLLRKLFPSVPLIAATATATAEVQQDILSSLGMRAETLRVARSFNRPNLKYAVRAKRDILCVYDQMAVEMRQFGRGACGVVYCFKKDTCEGVASALSERGVRAASYHAGLKDKVRGERQRQWMAGEISVLVATIAFGLGVDKKNVRFVFHYNLPKTVEGYYQESGRAGRDGEASLCVLYYEPRDAETMAFVADKQVNDLRARLHAGDDSVTEDRVQRAARSAENSKRLLEKVVEYCSSSRSCRRGFLLHFFGEMQKSSSPSGGAFVCPDGKRPCELAKGGKEKCCDVCAGDDLEILPQSEERGGRAAFLPASRSQFLPPASSSSSASGVPLMVGAFGSAGAGFAAAAKKDRDRFGDPEDTGVVCVDTSSSEEDEEEGYADKFRRGATDKRGGVKESVKRRREKEEEGEDRRGPKVKLSAAFKKMSASDRLAELERMEAEAEAAEARKKNQGFGGGRGMTVFRPVGGSGGGQVSSRTGGGYSSFVSASTLPRPDTPAANARPVTREKVQEGGRMSRRPVPAPPLPSGFVSASSLMAPQGQAQVSWRGAGDTQRKEKGEVREKAQKEKGGGGALQDLKAVKKTEGRSKRKEKQKDQGGAGGKQTTLTSFLVKKTY</sequence>
<dbReference type="Pfam" id="PF00270">
    <property type="entry name" value="DEAD"/>
    <property type="match status" value="1"/>
</dbReference>
<dbReference type="InterPro" id="IPR032284">
    <property type="entry name" value="RecQ_Zn-bd"/>
</dbReference>
<dbReference type="PANTHER" id="PTHR13710">
    <property type="entry name" value="DNA HELICASE RECQ FAMILY MEMBER"/>
    <property type="match status" value="1"/>
</dbReference>
<dbReference type="PANTHER" id="PTHR13710:SF155">
    <property type="entry name" value="ATP-DEPENDENT DNA HELICASE Q-LIKE 3"/>
    <property type="match status" value="1"/>
</dbReference>
<feature type="compositionally biased region" description="Polar residues" evidence="8">
    <location>
        <begin position="723"/>
        <end position="737"/>
    </location>
</feature>
<dbReference type="PhylomeDB" id="A0A0G4I5F9"/>
<dbReference type="PROSITE" id="PS51192">
    <property type="entry name" value="HELICASE_ATP_BIND_1"/>
    <property type="match status" value="1"/>
</dbReference>
<keyword evidence="5 7" id="KW-0067">ATP-binding</keyword>
<organism evidence="11">
    <name type="scientific">Chromera velia CCMP2878</name>
    <dbReference type="NCBI Taxonomy" id="1169474"/>
    <lineage>
        <taxon>Eukaryota</taxon>
        <taxon>Sar</taxon>
        <taxon>Alveolata</taxon>
        <taxon>Colpodellida</taxon>
        <taxon>Chromeraceae</taxon>
        <taxon>Chromera</taxon>
    </lineage>
</organism>
<name>A0A0G4I5F9_9ALVE</name>
<dbReference type="SUPFAM" id="SSF52540">
    <property type="entry name" value="P-loop containing nucleoside triphosphate hydrolases"/>
    <property type="match status" value="1"/>
</dbReference>
<feature type="compositionally biased region" description="Basic and acidic residues" evidence="8">
    <location>
        <begin position="573"/>
        <end position="607"/>
    </location>
</feature>
<feature type="region of interest" description="Disordered" evidence="8">
    <location>
        <begin position="109"/>
        <end position="134"/>
    </location>
</feature>
<dbReference type="InterPro" id="IPR027417">
    <property type="entry name" value="P-loop_NTPase"/>
</dbReference>
<dbReference type="PROSITE" id="PS51194">
    <property type="entry name" value="HELICASE_CTER"/>
    <property type="match status" value="1"/>
</dbReference>
<keyword evidence="7" id="KW-0539">Nucleus</keyword>
<feature type="compositionally biased region" description="Basic and acidic residues" evidence="8">
    <location>
        <begin position="745"/>
        <end position="762"/>
    </location>
</feature>
<feature type="compositionally biased region" description="Gly residues" evidence="8">
    <location>
        <begin position="660"/>
        <end position="675"/>
    </location>
</feature>
<evidence type="ECO:0000256" key="5">
    <source>
        <dbReference type="ARBA" id="ARBA00022840"/>
    </source>
</evidence>
<dbReference type="CDD" id="cd17920">
    <property type="entry name" value="DEXHc_RecQ"/>
    <property type="match status" value="1"/>
</dbReference>
<evidence type="ECO:0000256" key="8">
    <source>
        <dbReference type="SAM" id="MobiDB-lite"/>
    </source>
</evidence>
<dbReference type="Gene3D" id="3.40.50.300">
    <property type="entry name" value="P-loop containing nucleotide triphosphate hydrolases"/>
    <property type="match status" value="2"/>
</dbReference>
<evidence type="ECO:0000256" key="2">
    <source>
        <dbReference type="ARBA" id="ARBA00022741"/>
    </source>
</evidence>
<dbReference type="AlphaFoldDB" id="A0A0G4I5F9"/>
<feature type="region of interest" description="Disordered" evidence="8">
    <location>
        <begin position="636"/>
        <end position="808"/>
    </location>
</feature>
<dbReference type="InterPro" id="IPR001650">
    <property type="entry name" value="Helicase_C-like"/>
</dbReference>
<keyword evidence="2 7" id="KW-0547">Nucleotide-binding</keyword>
<evidence type="ECO:0000313" key="11">
    <source>
        <dbReference type="EMBL" id="CEM52195.1"/>
    </source>
</evidence>
<dbReference type="GO" id="GO:0000724">
    <property type="term" value="P:double-strand break repair via homologous recombination"/>
    <property type="evidence" value="ECO:0007669"/>
    <property type="project" value="TreeGrafter"/>
</dbReference>
<comment type="subcellular location">
    <subcellularLocation>
        <location evidence="7">Nucleus</location>
    </subcellularLocation>
</comment>
<dbReference type="Pfam" id="PF16124">
    <property type="entry name" value="RecQ_Zn_bind"/>
    <property type="match status" value="1"/>
</dbReference>
<dbReference type="GO" id="GO:0005694">
    <property type="term" value="C:chromosome"/>
    <property type="evidence" value="ECO:0007669"/>
    <property type="project" value="TreeGrafter"/>
</dbReference>
<comment type="catalytic activity">
    <reaction evidence="7">
        <text>ATP + H2O = ADP + phosphate + H(+)</text>
        <dbReference type="Rhea" id="RHEA:13065"/>
        <dbReference type="ChEBI" id="CHEBI:15377"/>
        <dbReference type="ChEBI" id="CHEBI:15378"/>
        <dbReference type="ChEBI" id="CHEBI:30616"/>
        <dbReference type="ChEBI" id="CHEBI:43474"/>
        <dbReference type="ChEBI" id="CHEBI:456216"/>
    </reaction>
</comment>
<dbReference type="SMART" id="SM00487">
    <property type="entry name" value="DEXDc"/>
    <property type="match status" value="1"/>
</dbReference>
<comment type="similarity">
    <text evidence="1 7">Belongs to the helicase family. RecQ subfamily.</text>
</comment>